<dbReference type="GO" id="GO:0032039">
    <property type="term" value="C:integrator complex"/>
    <property type="evidence" value="ECO:0007669"/>
    <property type="project" value="InterPro"/>
</dbReference>
<comment type="subcellular location">
    <subcellularLocation>
        <location evidence="2">Cytoplasm</location>
    </subcellularLocation>
    <subcellularLocation>
        <location evidence="1">Nucleus</location>
    </subcellularLocation>
</comment>
<dbReference type="Proteomes" id="UP000734854">
    <property type="component" value="Unassembled WGS sequence"/>
</dbReference>
<dbReference type="InterPro" id="IPR022712">
    <property type="entry name" value="Beta_Casp"/>
</dbReference>
<dbReference type="InterPro" id="IPR036866">
    <property type="entry name" value="RibonucZ/Hydroxyglut_hydro"/>
</dbReference>
<dbReference type="SUPFAM" id="SSF56281">
    <property type="entry name" value="Metallo-hydrolase/oxidoreductase"/>
    <property type="match status" value="1"/>
</dbReference>
<accession>A0A8J5G4D2</accession>
<comment type="caution">
    <text evidence="6">The sequence shown here is derived from an EMBL/GenBank/DDBJ whole genome shotgun (WGS) entry which is preliminary data.</text>
</comment>
<dbReference type="AlphaFoldDB" id="A0A8J5G4D2"/>
<feature type="domain" description="Beta-Casp" evidence="5">
    <location>
        <begin position="326"/>
        <end position="452"/>
    </location>
</feature>
<dbReference type="Gene3D" id="3.60.15.10">
    <property type="entry name" value="Ribonuclease Z/Hydroxyacylglutathione hydrolase-like"/>
    <property type="match status" value="1"/>
</dbReference>
<evidence type="ECO:0000259" key="5">
    <source>
        <dbReference type="SMART" id="SM01027"/>
    </source>
</evidence>
<dbReference type="PANTHER" id="PTHR46094:SF1">
    <property type="entry name" value="INTEGRATOR COMPLEX SUBUNIT 9"/>
    <property type="match status" value="1"/>
</dbReference>
<organism evidence="6 7">
    <name type="scientific">Zingiber officinale</name>
    <name type="common">Ginger</name>
    <name type="synonym">Amomum zingiber</name>
    <dbReference type="NCBI Taxonomy" id="94328"/>
    <lineage>
        <taxon>Eukaryota</taxon>
        <taxon>Viridiplantae</taxon>
        <taxon>Streptophyta</taxon>
        <taxon>Embryophyta</taxon>
        <taxon>Tracheophyta</taxon>
        <taxon>Spermatophyta</taxon>
        <taxon>Magnoliopsida</taxon>
        <taxon>Liliopsida</taxon>
        <taxon>Zingiberales</taxon>
        <taxon>Zingiberaceae</taxon>
        <taxon>Zingiber</taxon>
    </lineage>
</organism>
<reference evidence="6 7" key="1">
    <citation type="submission" date="2020-08" db="EMBL/GenBank/DDBJ databases">
        <title>Plant Genome Project.</title>
        <authorList>
            <person name="Zhang R.-G."/>
        </authorList>
    </citation>
    <scope>NUCLEOTIDE SEQUENCE [LARGE SCALE GENOMIC DNA]</scope>
    <source>
        <tissue evidence="6">Rhizome</tissue>
    </source>
</reference>
<keyword evidence="3" id="KW-0963">Cytoplasm</keyword>
<evidence type="ECO:0000256" key="3">
    <source>
        <dbReference type="ARBA" id="ARBA00022490"/>
    </source>
</evidence>
<name>A0A8J5G4D2_ZINOF</name>
<dbReference type="Gene3D" id="3.40.50.10890">
    <property type="match status" value="1"/>
</dbReference>
<evidence type="ECO:0000313" key="7">
    <source>
        <dbReference type="Proteomes" id="UP000734854"/>
    </source>
</evidence>
<evidence type="ECO:0000256" key="4">
    <source>
        <dbReference type="ARBA" id="ARBA00023242"/>
    </source>
</evidence>
<dbReference type="SMART" id="SM01027">
    <property type="entry name" value="Beta-Casp"/>
    <property type="match status" value="1"/>
</dbReference>
<dbReference type="Pfam" id="PF10996">
    <property type="entry name" value="Beta-Casp"/>
    <property type="match status" value="1"/>
</dbReference>
<protein>
    <recommendedName>
        <fullName evidence="5">Beta-Casp domain-containing protein</fullName>
    </recommendedName>
</protein>
<evidence type="ECO:0000256" key="2">
    <source>
        <dbReference type="ARBA" id="ARBA00004496"/>
    </source>
</evidence>
<dbReference type="GO" id="GO:0034472">
    <property type="term" value="P:snRNA 3'-end processing"/>
    <property type="evidence" value="ECO:0007669"/>
    <property type="project" value="TreeGrafter"/>
</dbReference>
<proteinExistence type="predicted"/>
<evidence type="ECO:0000256" key="1">
    <source>
        <dbReference type="ARBA" id="ARBA00004123"/>
    </source>
</evidence>
<dbReference type="GO" id="GO:0005737">
    <property type="term" value="C:cytoplasm"/>
    <property type="evidence" value="ECO:0007669"/>
    <property type="project" value="UniProtKB-SubCell"/>
</dbReference>
<dbReference type="InterPro" id="IPR027074">
    <property type="entry name" value="Integrator_9su"/>
</dbReference>
<dbReference type="PANTHER" id="PTHR46094">
    <property type="entry name" value="INTEGRATOR COMPLEX SUBUNIT 9"/>
    <property type="match status" value="1"/>
</dbReference>
<keyword evidence="4" id="KW-0539">Nucleus</keyword>
<dbReference type="EMBL" id="JACMSC010000014">
    <property type="protein sequence ID" value="KAG6491334.1"/>
    <property type="molecule type" value="Genomic_DNA"/>
</dbReference>
<keyword evidence="7" id="KW-1185">Reference proteome</keyword>
<gene>
    <name evidence="6" type="ORF">ZIOFF_052672</name>
</gene>
<sequence>MHILQLAGFRFLLECPIDLSALIVFSPIAASDSSPAFGLLQGLPWYKTVPSLHLWDPSLIDVVLISSPFGMLGLPFLTCNAKFNAKIFVTEVAARIGQLLMEDLVSMHAEFVQCYGADVRPHFPEWMKWEELGKLSPLLKQVILGEGGEELGGWMPLYSAADIKECMQKIQPLKYGEETFFNGSIMLKAYSSGLDIGSCNWTIHDPRWSISYLSSSLFMSACWKGFDYMSLLGNDLVLFSDLSLLSSIDITSTESQGIRDINMTGDSDFSPFNASTCSADTKDKGHRLLLETDESSDETEKTKFICSCIIDSLQGGGSVLIPMGRIETVVLLLEQIYESLESFNIKVPIFMISSTAEEMLAYLNIVPECLSEHRQQKLFSGEALFHHIEFKKAKRLLVFPSLYTSDFLAAWQEPCVVFASHWNLRLGPVVTLLRRWHADANSLLILERGIDIELALLPYTPLAMKVLQCSILSGIMMHKVQPLLEILQPKLVLFPEDLRTQLQAQVNDSPPSYLYYTENVPLRVPSSSKNYDAVLETDLVVQLRPRKLTQQNLAIARLGGGIRLREGKYFLSTSKVQLGSSNEKLLHWGSVEPARLLVSLQERGLVGNMQWNEEAGSDTVSIRIRDPNNAIIETNARRTTIGCEDENVANLIYETFSSACDGI</sequence>
<evidence type="ECO:0000313" key="6">
    <source>
        <dbReference type="EMBL" id="KAG6491334.1"/>
    </source>
</evidence>